<keyword evidence="1" id="KW-0472">Membrane</keyword>
<name>A0A1V4SUA9_9CLOT</name>
<proteinExistence type="predicted"/>
<evidence type="ECO:0000313" key="2">
    <source>
        <dbReference type="EMBL" id="OPX47477.1"/>
    </source>
</evidence>
<keyword evidence="1" id="KW-0812">Transmembrane</keyword>
<keyword evidence="1" id="KW-1133">Transmembrane helix</keyword>
<organism evidence="2 3">
    <name type="scientific">Clostridium thermobutyricum DSM 4928</name>
    <dbReference type="NCBI Taxonomy" id="1121339"/>
    <lineage>
        <taxon>Bacteria</taxon>
        <taxon>Bacillati</taxon>
        <taxon>Bacillota</taxon>
        <taxon>Clostridia</taxon>
        <taxon>Eubacteriales</taxon>
        <taxon>Clostridiaceae</taxon>
        <taxon>Clostridium</taxon>
    </lineage>
</organism>
<dbReference type="EMBL" id="LTAY01000047">
    <property type="protein sequence ID" value="OPX47477.1"/>
    <property type="molecule type" value="Genomic_DNA"/>
</dbReference>
<dbReference type="RefSeq" id="WP_080023045.1">
    <property type="nucleotide sequence ID" value="NZ_LTAY01000047.1"/>
</dbReference>
<reference evidence="2 3" key="1">
    <citation type="submission" date="2016-02" db="EMBL/GenBank/DDBJ databases">
        <title>Genome sequence of Clostridium thermobutyricum DSM 4928.</title>
        <authorList>
            <person name="Poehlein A."/>
            <person name="Daniel R."/>
        </authorList>
    </citation>
    <scope>NUCLEOTIDE SEQUENCE [LARGE SCALE GENOMIC DNA]</scope>
    <source>
        <strain evidence="2 3">DSM 4928</strain>
    </source>
</reference>
<evidence type="ECO:0000313" key="3">
    <source>
        <dbReference type="Proteomes" id="UP000191448"/>
    </source>
</evidence>
<sequence length="157" mass="18540">MKKVYIILGIISVILLPLFLFGLNYYYKHNTEFKVMQLNWKTNLPEHPISEEELLNNSGGFLGDGDKIIKFTYGENQVEALKNSLSWGDYELDIFLKLNRLKKWYSTKDEEKFTELINSIIDNSKEYKFYAKTDTNDTLILVWNIKTNEVLAFIEYM</sequence>
<gene>
    <name evidence="2" type="ORF">CLTHE_18270</name>
</gene>
<evidence type="ECO:0000256" key="1">
    <source>
        <dbReference type="SAM" id="Phobius"/>
    </source>
</evidence>
<feature type="transmembrane region" description="Helical" evidence="1">
    <location>
        <begin position="6"/>
        <end position="27"/>
    </location>
</feature>
<protein>
    <submittedName>
        <fullName evidence="2">Uncharacterized protein</fullName>
    </submittedName>
</protein>
<comment type="caution">
    <text evidence="2">The sequence shown here is derived from an EMBL/GenBank/DDBJ whole genome shotgun (WGS) entry which is preliminary data.</text>
</comment>
<dbReference type="Proteomes" id="UP000191448">
    <property type="component" value="Unassembled WGS sequence"/>
</dbReference>
<dbReference type="AlphaFoldDB" id="A0A1V4SUA9"/>
<accession>A0A1V4SUA9</accession>